<name>A0ABW9VXX5_9BURK</name>
<dbReference type="InterPro" id="IPR042150">
    <property type="entry name" value="MmRce1-like"/>
</dbReference>
<feature type="transmembrane region" description="Helical" evidence="1">
    <location>
        <begin position="37"/>
        <end position="64"/>
    </location>
</feature>
<feature type="transmembrane region" description="Helical" evidence="1">
    <location>
        <begin position="6"/>
        <end position="25"/>
    </location>
</feature>
<evidence type="ECO:0000259" key="2">
    <source>
        <dbReference type="Pfam" id="PF02517"/>
    </source>
</evidence>
<keyword evidence="1" id="KW-1133">Transmembrane helix</keyword>
<dbReference type="PANTHER" id="PTHR35797:SF1">
    <property type="entry name" value="PROTEASE"/>
    <property type="match status" value="1"/>
</dbReference>
<dbReference type="GO" id="GO:0008237">
    <property type="term" value="F:metallopeptidase activity"/>
    <property type="evidence" value="ECO:0007669"/>
    <property type="project" value="UniProtKB-KW"/>
</dbReference>
<keyword evidence="3" id="KW-0645">Protease</keyword>
<gene>
    <name evidence="3" type="ORF">GTP69_08785</name>
</gene>
<feature type="transmembrane region" description="Helical" evidence="1">
    <location>
        <begin position="159"/>
        <end position="179"/>
    </location>
</feature>
<keyword evidence="1" id="KW-0812">Transmembrane</keyword>
<evidence type="ECO:0000256" key="1">
    <source>
        <dbReference type="SAM" id="Phobius"/>
    </source>
</evidence>
<dbReference type="InterPro" id="IPR003675">
    <property type="entry name" value="Rce1/LyrA-like_dom"/>
</dbReference>
<protein>
    <submittedName>
        <fullName evidence="3">CPBP family intramembrane metalloprotease</fullName>
    </submittedName>
</protein>
<feature type="transmembrane region" description="Helical" evidence="1">
    <location>
        <begin position="216"/>
        <end position="237"/>
    </location>
</feature>
<accession>A0ABW9VXX5</accession>
<dbReference type="EMBL" id="WWCT01000005">
    <property type="protein sequence ID" value="MYN26500.1"/>
    <property type="molecule type" value="Genomic_DNA"/>
</dbReference>
<dbReference type="Pfam" id="PF02517">
    <property type="entry name" value="Rce1-like"/>
    <property type="match status" value="1"/>
</dbReference>
<dbReference type="PANTHER" id="PTHR35797">
    <property type="entry name" value="PROTEASE-RELATED"/>
    <property type="match status" value="1"/>
</dbReference>
<reference evidence="3 4" key="1">
    <citation type="submission" date="2019-12" db="EMBL/GenBank/DDBJ databases">
        <title>Novel species isolated from a subtropical stream in China.</title>
        <authorList>
            <person name="Lu H."/>
        </authorList>
    </citation>
    <scope>NUCLEOTIDE SEQUENCE [LARGE SCALE GENOMIC DNA]</scope>
    <source>
        <strain evidence="3 4">CY42W</strain>
    </source>
</reference>
<feature type="transmembrane region" description="Helical" evidence="1">
    <location>
        <begin position="84"/>
        <end position="106"/>
    </location>
</feature>
<keyword evidence="1" id="KW-0472">Membrane</keyword>
<keyword evidence="4" id="KW-1185">Reference proteome</keyword>
<dbReference type="RefSeq" id="WP_161054519.1">
    <property type="nucleotide sequence ID" value="NZ_WWCT01000005.1"/>
</dbReference>
<keyword evidence="3" id="KW-0482">Metalloprotease</keyword>
<evidence type="ECO:0000313" key="3">
    <source>
        <dbReference type="EMBL" id="MYN26500.1"/>
    </source>
</evidence>
<organism evidence="3 4">
    <name type="scientific">Duganella levis</name>
    <dbReference type="NCBI Taxonomy" id="2692169"/>
    <lineage>
        <taxon>Bacteria</taxon>
        <taxon>Pseudomonadati</taxon>
        <taxon>Pseudomonadota</taxon>
        <taxon>Betaproteobacteria</taxon>
        <taxon>Burkholderiales</taxon>
        <taxon>Oxalobacteraceae</taxon>
        <taxon>Telluria group</taxon>
        <taxon>Duganella</taxon>
    </lineage>
</organism>
<evidence type="ECO:0000313" key="4">
    <source>
        <dbReference type="Proteomes" id="UP000642144"/>
    </source>
</evidence>
<sequence length="251" mass="27597">MLDRFAMWGPTGAAVITCWICRIDIRTLGWQWPSTRWLVLGYCVPPLYSAVAYLCVWAFIPQAFALDAFMSAVAGAYNLADYKVFGTFVVGIPLLLTVGIIASLTWALGEELGWRDFLFPRLMARFGFRGACLISGLIWAVWHYPGLVWGHYNAGTNPVYALTCFTLSITAAAFISGWLRLRSGSVWPCALLHASHNLFVQSIFDGLTAKTGPVLYLTTEFGLALTLTTGLAAWILCRYPAARQPAGVALQ</sequence>
<feature type="transmembrane region" description="Helical" evidence="1">
    <location>
        <begin position="126"/>
        <end position="144"/>
    </location>
</feature>
<feature type="domain" description="CAAX prenyl protease 2/Lysostaphin resistance protein A-like" evidence="2">
    <location>
        <begin position="95"/>
        <end position="199"/>
    </location>
</feature>
<comment type="caution">
    <text evidence="3">The sequence shown here is derived from an EMBL/GenBank/DDBJ whole genome shotgun (WGS) entry which is preliminary data.</text>
</comment>
<proteinExistence type="predicted"/>
<dbReference type="Proteomes" id="UP000642144">
    <property type="component" value="Unassembled WGS sequence"/>
</dbReference>
<keyword evidence="3" id="KW-0378">Hydrolase</keyword>